<dbReference type="InterPro" id="IPR011032">
    <property type="entry name" value="GroES-like_sf"/>
</dbReference>
<comment type="cofactor">
    <cofactor evidence="1 7">
        <name>Zn(2+)</name>
        <dbReference type="ChEBI" id="CHEBI:29105"/>
    </cofactor>
</comment>
<proteinExistence type="inferred from homology"/>
<dbReference type="InterPro" id="IPR013149">
    <property type="entry name" value="ADH-like_C"/>
</dbReference>
<dbReference type="SUPFAM" id="SSF51735">
    <property type="entry name" value="NAD(P)-binding Rossmann-fold domains"/>
    <property type="match status" value="1"/>
</dbReference>
<dbReference type="Proteomes" id="UP000294847">
    <property type="component" value="Chromosome 6"/>
</dbReference>
<protein>
    <recommendedName>
        <fullName evidence="8">Enoyl reductase (ER) domain-containing protein</fullName>
    </recommendedName>
</protein>
<evidence type="ECO:0000256" key="6">
    <source>
        <dbReference type="ARBA" id="ARBA00023027"/>
    </source>
</evidence>
<dbReference type="InterPro" id="IPR036291">
    <property type="entry name" value="NAD(P)-bd_dom_sf"/>
</dbReference>
<dbReference type="Pfam" id="PF00107">
    <property type="entry name" value="ADH_zinc_N"/>
    <property type="match status" value="1"/>
</dbReference>
<keyword evidence="3 7" id="KW-0479">Metal-binding</keyword>
<accession>A0A4P7NN48</accession>
<dbReference type="EMBL" id="CP034209">
    <property type="protein sequence ID" value="QBZ63559.1"/>
    <property type="molecule type" value="Genomic_DNA"/>
</dbReference>
<evidence type="ECO:0000256" key="3">
    <source>
        <dbReference type="ARBA" id="ARBA00022723"/>
    </source>
</evidence>
<dbReference type="PANTHER" id="PTHR42940:SF7">
    <property type="entry name" value="ALCOHOL DEHYDROGENASE-LIKE N-TERMINAL DOMAIN-CONTAINING PROTEIN"/>
    <property type="match status" value="1"/>
</dbReference>
<dbReference type="InterPro" id="IPR013154">
    <property type="entry name" value="ADH-like_N"/>
</dbReference>
<dbReference type="PANTHER" id="PTHR42940">
    <property type="entry name" value="ALCOHOL DEHYDROGENASE 1-RELATED"/>
    <property type="match status" value="1"/>
</dbReference>
<dbReference type="PROSITE" id="PS00059">
    <property type="entry name" value="ADH_ZINC"/>
    <property type="match status" value="1"/>
</dbReference>
<evidence type="ECO:0000313" key="10">
    <source>
        <dbReference type="Proteomes" id="UP000294847"/>
    </source>
</evidence>
<evidence type="ECO:0000256" key="4">
    <source>
        <dbReference type="ARBA" id="ARBA00022833"/>
    </source>
</evidence>
<sequence>MSLPSTYKAAIFKAQGQQLTLEDQPMKEPGRGEILVKVEACGVCHSDSFVQNNAFGGGFPRIPGHEIIGRVAAVGPEVSGWEAGQRVGSGWHGGHDGTCKACNKGLHQMCEAKTINGIIKDGGYAEYCIIRSEAAVRIPDHVDAAKYAPILCAGVTTFNSIKRQGIAAGETVAIQGLGGLGHLAIQYSQRMGYRVVAISRGSDKEKAARELGAHEYIDAAKEDPAAALQKLGGAALIVATAPHANAISPLIGGLGLMGKLLLLAVPGDLSVNTNIMIGQGCSVTAWPSGNALDSEEAINFTELQNVDCKVETFPLEKAQEAFNVMMDGSVRFRSVLTMT</sequence>
<dbReference type="InterPro" id="IPR002328">
    <property type="entry name" value="ADH_Zn_CS"/>
</dbReference>
<dbReference type="SMR" id="A0A4P7NN48"/>
<organism evidence="9 10">
    <name type="scientific">Pyricularia oryzae</name>
    <name type="common">Rice blast fungus</name>
    <name type="synonym">Magnaporthe oryzae</name>
    <dbReference type="NCBI Taxonomy" id="318829"/>
    <lineage>
        <taxon>Eukaryota</taxon>
        <taxon>Fungi</taxon>
        <taxon>Dikarya</taxon>
        <taxon>Ascomycota</taxon>
        <taxon>Pezizomycotina</taxon>
        <taxon>Sordariomycetes</taxon>
        <taxon>Sordariomycetidae</taxon>
        <taxon>Magnaporthales</taxon>
        <taxon>Pyriculariaceae</taxon>
        <taxon>Pyricularia</taxon>
    </lineage>
</organism>
<keyword evidence="4 7" id="KW-0862">Zinc</keyword>
<evidence type="ECO:0000313" key="9">
    <source>
        <dbReference type="EMBL" id="QBZ63559.1"/>
    </source>
</evidence>
<dbReference type="InterPro" id="IPR020843">
    <property type="entry name" value="ER"/>
</dbReference>
<comment type="similarity">
    <text evidence="2 7">Belongs to the zinc-containing alcohol dehydrogenase family.</text>
</comment>
<keyword evidence="6" id="KW-0520">NAD</keyword>
<dbReference type="GO" id="GO:0008270">
    <property type="term" value="F:zinc ion binding"/>
    <property type="evidence" value="ECO:0007669"/>
    <property type="project" value="InterPro"/>
</dbReference>
<evidence type="ECO:0000256" key="1">
    <source>
        <dbReference type="ARBA" id="ARBA00001947"/>
    </source>
</evidence>
<evidence type="ECO:0000256" key="2">
    <source>
        <dbReference type="ARBA" id="ARBA00008072"/>
    </source>
</evidence>
<evidence type="ECO:0000259" key="8">
    <source>
        <dbReference type="SMART" id="SM00829"/>
    </source>
</evidence>
<dbReference type="SMART" id="SM00829">
    <property type="entry name" value="PKS_ER"/>
    <property type="match status" value="1"/>
</dbReference>
<evidence type="ECO:0000256" key="5">
    <source>
        <dbReference type="ARBA" id="ARBA00023002"/>
    </source>
</evidence>
<dbReference type="Pfam" id="PF08240">
    <property type="entry name" value="ADH_N"/>
    <property type="match status" value="1"/>
</dbReference>
<dbReference type="AlphaFoldDB" id="A0A4P7NN48"/>
<gene>
    <name evidence="9" type="ORF">PoMZ_05240</name>
</gene>
<dbReference type="SUPFAM" id="SSF50129">
    <property type="entry name" value="GroES-like"/>
    <property type="match status" value="1"/>
</dbReference>
<dbReference type="FunFam" id="3.40.50.720:FF:000039">
    <property type="entry name" value="Alcohol dehydrogenase AdhP"/>
    <property type="match status" value="1"/>
</dbReference>
<dbReference type="Gene3D" id="3.90.180.10">
    <property type="entry name" value="Medium-chain alcohol dehydrogenases, catalytic domain"/>
    <property type="match status" value="1"/>
</dbReference>
<evidence type="ECO:0000256" key="7">
    <source>
        <dbReference type="RuleBase" id="RU361277"/>
    </source>
</evidence>
<dbReference type="GO" id="GO:0005737">
    <property type="term" value="C:cytoplasm"/>
    <property type="evidence" value="ECO:0007669"/>
    <property type="project" value="TreeGrafter"/>
</dbReference>
<dbReference type="VEuPathDB" id="FungiDB:M_BR32_EuGene_00088231"/>
<dbReference type="Gene3D" id="3.40.50.720">
    <property type="entry name" value="NAD(P)-binding Rossmann-like Domain"/>
    <property type="match status" value="1"/>
</dbReference>
<reference evidence="9 10" key="1">
    <citation type="journal article" date="2019" name="Mol. Biol. Evol.">
        <title>Blast fungal genomes show frequent chromosomal changes, gene gains and losses, and effector gene turnover.</title>
        <authorList>
            <person name="Gomez Luciano L.B."/>
            <person name="Jason Tsai I."/>
            <person name="Chuma I."/>
            <person name="Tosa Y."/>
            <person name="Chen Y.H."/>
            <person name="Li J.Y."/>
            <person name="Li M.Y."/>
            <person name="Jade Lu M.Y."/>
            <person name="Nakayashiki H."/>
            <person name="Li W.H."/>
        </authorList>
    </citation>
    <scope>NUCLEOTIDE SEQUENCE [LARGE SCALE GENOMIC DNA]</scope>
    <source>
        <strain evidence="9">MZ5-1-6</strain>
    </source>
</reference>
<dbReference type="OMA" id="HDDAEYC"/>
<keyword evidence="5" id="KW-0560">Oxidoreductase</keyword>
<name>A0A4P7NN48_PYROR</name>
<feature type="domain" description="Enoyl reductase (ER)" evidence="8">
    <location>
        <begin position="16"/>
        <end position="336"/>
    </location>
</feature>
<dbReference type="GO" id="GO:0004022">
    <property type="term" value="F:alcohol dehydrogenase (NAD+) activity"/>
    <property type="evidence" value="ECO:0007669"/>
    <property type="project" value="TreeGrafter"/>
</dbReference>